<feature type="region of interest" description="Disordered" evidence="1">
    <location>
        <begin position="78"/>
        <end position="97"/>
    </location>
</feature>
<feature type="compositionally biased region" description="Polar residues" evidence="1">
    <location>
        <begin position="189"/>
        <end position="201"/>
    </location>
</feature>
<proteinExistence type="predicted"/>
<accession>A0AAD1XUG7</accession>
<evidence type="ECO:0000313" key="2">
    <source>
        <dbReference type="EMBL" id="CAI2379305.1"/>
    </source>
</evidence>
<name>A0AAD1XUG7_EUPCR</name>
<organism evidence="2 3">
    <name type="scientific">Euplotes crassus</name>
    <dbReference type="NCBI Taxonomy" id="5936"/>
    <lineage>
        <taxon>Eukaryota</taxon>
        <taxon>Sar</taxon>
        <taxon>Alveolata</taxon>
        <taxon>Ciliophora</taxon>
        <taxon>Intramacronucleata</taxon>
        <taxon>Spirotrichea</taxon>
        <taxon>Hypotrichia</taxon>
        <taxon>Euplotida</taxon>
        <taxon>Euplotidae</taxon>
        <taxon>Moneuplotes</taxon>
    </lineage>
</organism>
<keyword evidence="3" id="KW-1185">Reference proteome</keyword>
<evidence type="ECO:0000256" key="1">
    <source>
        <dbReference type="SAM" id="MobiDB-lite"/>
    </source>
</evidence>
<sequence length="916" mass="104598">MDKLYRKNKKATIYTRKFEDNNETSMLNEVISLSIKSLLSVGCIAKSLIHFNFLLINNCPEPSLEYLTKFTQSDFKINSKSPGSKVSAHKGNSSTGEYKLRTTLQSPLDKKTKDPEISIRDGNITLSDNSYTINTIKQSSKNSNKRALLPRLPQELQRNFEKPHRRKNSFITNLKESATKIGNYRFMSPSPNLTTPNNQSLIHPRSKSIFDGYKGKSSDKLKGRYRTKSKPNNSLNPSYAFRPEFIVTKKQKVNKVNLKRFENKQEDKLHKNRVSINCQSHRLASITPKMSKKLQISPKIREMSQLRGLKSPSLANKFENIHLNTRFGSTKRRKATPYINPALKEKLITKGKESILQANLEQKANVLNLSHQLLKQKTDEHLLKHIRDRRNQSTQPIRKAEEICLHQKNLNFIINPDVLLSPEVKERPQENHVTPNPSIKCGSPSKNPLIKDQKHDINMENFKTSLSNLKISPDNRYKNKRKILIPRPITKISTKTGKFSKESWKIPTESPVKSNLSPVKSTKTACKITKNREIGIPNFSKDSAIKDIVNKLQSSKNITSFYNTNDTSMNGERLLKGIGSQQIDINASLRPESNEQEVIINKQKSSNIVHFKALGESKNSYIQSLMSPYSSTNKESQPNQGSCKAPSFKKTIDSLMLTNNVVNEADESFHEDDLLRESSKIINDKQEFSFDQPKLSDSYEDCKREKHKGRYSETSQNESCHNSDLNLLSDTFLKIDKDFSPKLKLIQKPKLDFSKEVTLPDKPKNYINLQEDQDDVLQSDNEVEILPSPIKKPIKKSFDSIPLRIIPQEDSKASPEKKIELEDFDDSIIITNDQVDSDPTEKYSRSPLSAHNMLGNEFETSLTKNRDNPSVDNLKLLDQETCEEPSQRCPTPEAELAFTPRQVFFLNQEKQLGILP</sequence>
<feature type="compositionally biased region" description="Basic and acidic residues" evidence="1">
    <location>
        <begin position="213"/>
        <end position="222"/>
    </location>
</feature>
<protein>
    <submittedName>
        <fullName evidence="2">Uncharacterized protein</fullName>
    </submittedName>
</protein>
<reference evidence="2" key="1">
    <citation type="submission" date="2023-07" db="EMBL/GenBank/DDBJ databases">
        <authorList>
            <consortium name="AG Swart"/>
            <person name="Singh M."/>
            <person name="Singh A."/>
            <person name="Seah K."/>
            <person name="Emmerich C."/>
        </authorList>
    </citation>
    <scope>NUCLEOTIDE SEQUENCE</scope>
    <source>
        <strain evidence="2">DP1</strain>
    </source>
</reference>
<evidence type="ECO:0000313" key="3">
    <source>
        <dbReference type="Proteomes" id="UP001295684"/>
    </source>
</evidence>
<dbReference type="Proteomes" id="UP001295684">
    <property type="component" value="Unassembled WGS sequence"/>
</dbReference>
<dbReference type="AlphaFoldDB" id="A0AAD1XUG7"/>
<comment type="caution">
    <text evidence="2">The sequence shown here is derived from an EMBL/GenBank/DDBJ whole genome shotgun (WGS) entry which is preliminary data.</text>
</comment>
<feature type="region of interest" description="Disordered" evidence="1">
    <location>
        <begin position="185"/>
        <end position="236"/>
    </location>
</feature>
<feature type="region of interest" description="Disordered" evidence="1">
    <location>
        <begin position="428"/>
        <end position="447"/>
    </location>
</feature>
<gene>
    <name evidence="2" type="ORF">ECRASSUSDP1_LOCUS20714</name>
</gene>
<dbReference type="EMBL" id="CAMPGE010021135">
    <property type="protein sequence ID" value="CAI2379305.1"/>
    <property type="molecule type" value="Genomic_DNA"/>
</dbReference>